<evidence type="ECO:0000313" key="5">
    <source>
        <dbReference type="Proteomes" id="UP000242474"/>
    </source>
</evidence>
<gene>
    <name evidence="4" type="ORF">COEREDRAFT_76084</name>
</gene>
<evidence type="ECO:0000259" key="3">
    <source>
        <dbReference type="Pfam" id="PF00561"/>
    </source>
</evidence>
<feature type="active site" description="Charge relay system" evidence="2">
    <location>
        <position position="192"/>
    </location>
</feature>
<dbReference type="EMBL" id="KZ303514">
    <property type="protein sequence ID" value="PIA14701.1"/>
    <property type="molecule type" value="Genomic_DNA"/>
</dbReference>
<dbReference type="InterPro" id="IPR050960">
    <property type="entry name" value="AB_hydrolase_4_sf"/>
</dbReference>
<feature type="domain" description="AB hydrolase-1" evidence="3">
    <location>
        <begin position="110"/>
        <end position="325"/>
    </location>
</feature>
<dbReference type="PANTHER" id="PTHR10794:SF63">
    <property type="entry name" value="ALPHA_BETA HYDROLASE 1, ISOFORM A"/>
    <property type="match status" value="1"/>
</dbReference>
<dbReference type="Proteomes" id="UP000242474">
    <property type="component" value="Unassembled WGS sequence"/>
</dbReference>
<feature type="active site" description="Charge relay system" evidence="2">
    <location>
        <position position="352"/>
    </location>
</feature>
<dbReference type="InterPro" id="IPR029058">
    <property type="entry name" value="AB_hydrolase_fold"/>
</dbReference>
<organism evidence="4 5">
    <name type="scientific">Coemansia reversa (strain ATCC 12441 / NRRL 1564)</name>
    <dbReference type="NCBI Taxonomy" id="763665"/>
    <lineage>
        <taxon>Eukaryota</taxon>
        <taxon>Fungi</taxon>
        <taxon>Fungi incertae sedis</taxon>
        <taxon>Zoopagomycota</taxon>
        <taxon>Kickxellomycotina</taxon>
        <taxon>Kickxellomycetes</taxon>
        <taxon>Kickxellales</taxon>
        <taxon>Kickxellaceae</taxon>
        <taxon>Coemansia</taxon>
    </lineage>
</organism>
<accession>A0A2G5B6S9</accession>
<evidence type="ECO:0000256" key="1">
    <source>
        <dbReference type="ARBA" id="ARBA00010884"/>
    </source>
</evidence>
<dbReference type="Pfam" id="PF00561">
    <property type="entry name" value="Abhydrolase_1"/>
    <property type="match status" value="1"/>
</dbReference>
<dbReference type="PANTHER" id="PTHR10794">
    <property type="entry name" value="ABHYDROLASE DOMAIN-CONTAINING PROTEIN"/>
    <property type="match status" value="1"/>
</dbReference>
<sequence>MVYTALLPRSWFGVRLIHASSNRQPQRCATTLCDHLRAKCPTLADPAKAFYIPSWLMPQGDMQTIYLYTQHYKPAGCPIDYEREIFEFSDGGKAAIDWALPPQEAAADAPLIVIIPGIAGTSYDYYIRSFIRHLNEKLPGCRVAVVQSRGCNGIRLATPKAFHGGLTDDLREFIKHVCTRMPKAPLVGIGFSLGANILTKYIGEEGAKCRFIAAASVCNPFDIDMTVRNMCLPTLKNRYLYAAALTRSLISVFTENEKVIMAGNVELDAAAIAKSRNISDFNEAYTAKVFGYDSGKDLNTGGSCVPFLKDITIPVLFINALDDPMCYKQTIPYKDIMQNPNLVLALTRYGGHLAYFAGTRLTPWLPQQLIMFICAMLEWK</sequence>
<dbReference type="InterPro" id="IPR000073">
    <property type="entry name" value="AB_hydrolase_1"/>
</dbReference>
<keyword evidence="5" id="KW-1185">Reference proteome</keyword>
<name>A0A2G5B6S9_COERN</name>
<dbReference type="GO" id="GO:0051792">
    <property type="term" value="P:medium-chain fatty acid biosynthetic process"/>
    <property type="evidence" value="ECO:0007669"/>
    <property type="project" value="TreeGrafter"/>
</dbReference>
<dbReference type="PIRSF" id="PIRSF005211">
    <property type="entry name" value="Ab_hydro_YheT"/>
    <property type="match status" value="1"/>
</dbReference>
<dbReference type="GO" id="GO:0008126">
    <property type="term" value="F:acetylesterase activity"/>
    <property type="evidence" value="ECO:0007669"/>
    <property type="project" value="TreeGrafter"/>
</dbReference>
<dbReference type="STRING" id="763665.A0A2G5B6S9"/>
<reference evidence="4 5" key="1">
    <citation type="journal article" date="2015" name="Genome Biol. Evol.">
        <title>Phylogenomic analyses indicate that early fungi evolved digesting cell walls of algal ancestors of land plants.</title>
        <authorList>
            <person name="Chang Y."/>
            <person name="Wang S."/>
            <person name="Sekimoto S."/>
            <person name="Aerts A.L."/>
            <person name="Choi C."/>
            <person name="Clum A."/>
            <person name="LaButti K.M."/>
            <person name="Lindquist E.A."/>
            <person name="Yee Ngan C."/>
            <person name="Ohm R.A."/>
            <person name="Salamov A.A."/>
            <person name="Grigoriev I.V."/>
            <person name="Spatafora J.W."/>
            <person name="Berbee M.L."/>
        </authorList>
    </citation>
    <scope>NUCLEOTIDE SEQUENCE [LARGE SCALE GENOMIC DNA]</scope>
    <source>
        <strain evidence="4 5">NRRL 1564</strain>
    </source>
</reference>
<proteinExistence type="inferred from homology"/>
<protein>
    <submittedName>
        <fullName evidence="4">AB-hydrolase YheT</fullName>
    </submittedName>
</protein>
<dbReference type="InterPro" id="IPR012020">
    <property type="entry name" value="ABHD4"/>
</dbReference>
<dbReference type="GO" id="GO:0051793">
    <property type="term" value="P:medium-chain fatty acid catabolic process"/>
    <property type="evidence" value="ECO:0007669"/>
    <property type="project" value="TreeGrafter"/>
</dbReference>
<dbReference type="Gene3D" id="3.40.50.1820">
    <property type="entry name" value="alpha/beta hydrolase"/>
    <property type="match status" value="1"/>
</dbReference>
<comment type="similarity">
    <text evidence="1">Belongs to the AB hydrolase superfamily. AB hydrolase 4 family.</text>
</comment>
<feature type="active site" description="Charge relay system" evidence="2">
    <location>
        <position position="323"/>
    </location>
</feature>
<evidence type="ECO:0000256" key="2">
    <source>
        <dbReference type="PIRSR" id="PIRSR005211-1"/>
    </source>
</evidence>
<evidence type="ECO:0000313" key="4">
    <source>
        <dbReference type="EMBL" id="PIA14701.1"/>
    </source>
</evidence>
<dbReference type="OrthoDB" id="5954035at2759"/>
<dbReference type="AlphaFoldDB" id="A0A2G5B6S9"/>
<dbReference type="GO" id="GO:0047372">
    <property type="term" value="F:monoacylglycerol lipase activity"/>
    <property type="evidence" value="ECO:0007669"/>
    <property type="project" value="TreeGrafter"/>
</dbReference>
<dbReference type="SUPFAM" id="SSF53474">
    <property type="entry name" value="alpha/beta-Hydrolases"/>
    <property type="match status" value="1"/>
</dbReference>
<keyword evidence="4" id="KW-0378">Hydrolase</keyword>